<dbReference type="EMBL" id="KV453943">
    <property type="protein sequence ID" value="ODV71244.1"/>
    <property type="molecule type" value="Genomic_DNA"/>
</dbReference>
<evidence type="ECO:0000256" key="1">
    <source>
        <dbReference type="ARBA" id="ARBA00004496"/>
    </source>
</evidence>
<dbReference type="SMART" id="SM00454">
    <property type="entry name" value="SAM"/>
    <property type="match status" value="1"/>
</dbReference>
<evidence type="ECO:0000256" key="3">
    <source>
        <dbReference type="ARBA" id="ARBA00022884"/>
    </source>
</evidence>
<keyword evidence="2" id="KW-0963">Cytoplasm</keyword>
<protein>
    <submittedName>
        <fullName evidence="5">The Vts1 Sam domain in the presence of Rna</fullName>
    </submittedName>
</protein>
<dbReference type="OMA" id="WKEMVIL"/>
<gene>
    <name evidence="5" type="ORF">CYBJADRAFT_116306</name>
</gene>
<organism evidence="5 6">
    <name type="scientific">Cyberlindnera jadinii (strain ATCC 18201 / CBS 1600 / BCRC 20928 / JCM 3617 / NBRC 0987 / NRRL Y-1542)</name>
    <name type="common">Torula yeast</name>
    <name type="synonym">Candida utilis</name>
    <dbReference type="NCBI Taxonomy" id="983966"/>
    <lineage>
        <taxon>Eukaryota</taxon>
        <taxon>Fungi</taxon>
        <taxon>Dikarya</taxon>
        <taxon>Ascomycota</taxon>
        <taxon>Saccharomycotina</taxon>
        <taxon>Saccharomycetes</taxon>
        <taxon>Phaffomycetales</taxon>
        <taxon>Phaffomycetaceae</taxon>
        <taxon>Cyberlindnera</taxon>
    </lineage>
</organism>
<dbReference type="PANTHER" id="PTHR12515:SF5">
    <property type="entry name" value="PROTEIN SMAUG"/>
    <property type="match status" value="1"/>
</dbReference>
<evidence type="ECO:0000313" key="5">
    <source>
        <dbReference type="EMBL" id="ODV71244.1"/>
    </source>
</evidence>
<reference evidence="5 6" key="1">
    <citation type="journal article" date="2016" name="Proc. Natl. Acad. Sci. U.S.A.">
        <title>Comparative genomics of biotechnologically important yeasts.</title>
        <authorList>
            <person name="Riley R."/>
            <person name="Haridas S."/>
            <person name="Wolfe K.H."/>
            <person name="Lopes M.R."/>
            <person name="Hittinger C.T."/>
            <person name="Goeker M."/>
            <person name="Salamov A.A."/>
            <person name="Wisecaver J.H."/>
            <person name="Long T.M."/>
            <person name="Calvey C.H."/>
            <person name="Aerts A.L."/>
            <person name="Barry K.W."/>
            <person name="Choi C."/>
            <person name="Clum A."/>
            <person name="Coughlan A.Y."/>
            <person name="Deshpande S."/>
            <person name="Douglass A.P."/>
            <person name="Hanson S.J."/>
            <person name="Klenk H.-P."/>
            <person name="LaButti K.M."/>
            <person name="Lapidus A."/>
            <person name="Lindquist E.A."/>
            <person name="Lipzen A.M."/>
            <person name="Meier-Kolthoff J.P."/>
            <person name="Ohm R.A."/>
            <person name="Otillar R.P."/>
            <person name="Pangilinan J.L."/>
            <person name="Peng Y."/>
            <person name="Rokas A."/>
            <person name="Rosa C.A."/>
            <person name="Scheuner C."/>
            <person name="Sibirny A.A."/>
            <person name="Slot J.C."/>
            <person name="Stielow J.B."/>
            <person name="Sun H."/>
            <person name="Kurtzman C.P."/>
            <person name="Blackwell M."/>
            <person name="Grigoriev I.V."/>
            <person name="Jeffries T.W."/>
        </authorList>
    </citation>
    <scope>NUCLEOTIDE SEQUENCE [LARGE SCALE GENOMIC DNA]</scope>
    <source>
        <strain evidence="6">ATCC 18201 / CBS 1600 / BCRC 20928 / JCM 3617 / NBRC 0987 / NRRL Y-1542</strain>
    </source>
</reference>
<evidence type="ECO:0000313" key="6">
    <source>
        <dbReference type="Proteomes" id="UP000094389"/>
    </source>
</evidence>
<feature type="non-terminal residue" evidence="5">
    <location>
        <position position="79"/>
    </location>
</feature>
<comment type="subcellular location">
    <subcellularLocation>
        <location evidence="1">Cytoplasm</location>
    </subcellularLocation>
</comment>
<dbReference type="Gene3D" id="1.10.150.50">
    <property type="entry name" value="Transcription Factor, Ets-1"/>
    <property type="match status" value="1"/>
</dbReference>
<name>A0A1E4RVE2_CYBJN</name>
<feature type="non-terminal residue" evidence="5">
    <location>
        <position position="1"/>
    </location>
</feature>
<sequence length="79" mass="8948">AVNAKQITSLKLLNDIPAWLKTLRLHKYTAALDGIPWKELIYLSDEQLEQRGVTAMGARGKLLKAFDVVKQHYEDGLIE</sequence>
<dbReference type="Pfam" id="PF07647">
    <property type="entry name" value="SAM_2"/>
    <property type="match status" value="1"/>
</dbReference>
<keyword evidence="6" id="KW-1185">Reference proteome</keyword>
<evidence type="ECO:0000259" key="4">
    <source>
        <dbReference type="PROSITE" id="PS50105"/>
    </source>
</evidence>
<dbReference type="GO" id="GO:0000932">
    <property type="term" value="C:P-body"/>
    <property type="evidence" value="ECO:0007669"/>
    <property type="project" value="TreeGrafter"/>
</dbReference>
<proteinExistence type="predicted"/>
<feature type="domain" description="SAM" evidence="4">
    <location>
        <begin position="11"/>
        <end position="72"/>
    </location>
</feature>
<dbReference type="PANTHER" id="PTHR12515">
    <property type="entry name" value="STERILE ALPHA MOTIF DOMAIN CONTAINING PROTEIN 4-RELATED"/>
    <property type="match status" value="1"/>
</dbReference>
<dbReference type="Proteomes" id="UP000094389">
    <property type="component" value="Unassembled WGS sequence"/>
</dbReference>
<dbReference type="GeneID" id="30986601"/>
<dbReference type="InterPro" id="IPR050897">
    <property type="entry name" value="SMAUG/VTS1_RNA-bind"/>
</dbReference>
<dbReference type="InterPro" id="IPR001660">
    <property type="entry name" value="SAM"/>
</dbReference>
<dbReference type="OrthoDB" id="2155283at2759"/>
<dbReference type="GO" id="GO:0000289">
    <property type="term" value="P:nuclear-transcribed mRNA poly(A) tail shortening"/>
    <property type="evidence" value="ECO:0007669"/>
    <property type="project" value="TreeGrafter"/>
</dbReference>
<accession>A0A1E4RVE2</accession>
<dbReference type="AlphaFoldDB" id="A0A1E4RVE2"/>
<evidence type="ECO:0000256" key="2">
    <source>
        <dbReference type="ARBA" id="ARBA00022490"/>
    </source>
</evidence>
<dbReference type="SUPFAM" id="SSF47769">
    <property type="entry name" value="SAM/Pointed domain"/>
    <property type="match status" value="1"/>
</dbReference>
<dbReference type="GO" id="GO:0003729">
    <property type="term" value="F:mRNA binding"/>
    <property type="evidence" value="ECO:0007669"/>
    <property type="project" value="TreeGrafter"/>
</dbReference>
<dbReference type="InterPro" id="IPR013761">
    <property type="entry name" value="SAM/pointed_sf"/>
</dbReference>
<dbReference type="STRING" id="983966.A0A1E4RVE2"/>
<keyword evidence="3" id="KW-0694">RNA-binding</keyword>
<dbReference type="RefSeq" id="XP_020068283.1">
    <property type="nucleotide sequence ID" value="XM_020212205.2"/>
</dbReference>
<dbReference type="PROSITE" id="PS50105">
    <property type="entry name" value="SAM_DOMAIN"/>
    <property type="match status" value="1"/>
</dbReference>